<name>A0A1B8QCQ8_9GAMM</name>
<evidence type="ECO:0000256" key="5">
    <source>
        <dbReference type="ARBA" id="ARBA00022847"/>
    </source>
</evidence>
<proteinExistence type="predicted"/>
<evidence type="ECO:0000256" key="7">
    <source>
        <dbReference type="ARBA" id="ARBA00023136"/>
    </source>
</evidence>
<protein>
    <submittedName>
        <fullName evidence="10">MFS transporter</fullName>
    </submittedName>
</protein>
<keyword evidence="4 8" id="KW-0812">Transmembrane</keyword>
<feature type="transmembrane region" description="Helical" evidence="8">
    <location>
        <begin position="194"/>
        <end position="213"/>
    </location>
</feature>
<keyword evidence="5" id="KW-0769">Symport</keyword>
<feature type="transmembrane region" description="Helical" evidence="8">
    <location>
        <begin position="160"/>
        <end position="182"/>
    </location>
</feature>
<keyword evidence="2" id="KW-0813">Transport</keyword>
<evidence type="ECO:0000313" key="11">
    <source>
        <dbReference type="Proteomes" id="UP000092508"/>
    </source>
</evidence>
<dbReference type="GO" id="GO:0005886">
    <property type="term" value="C:plasma membrane"/>
    <property type="evidence" value="ECO:0007669"/>
    <property type="project" value="UniProtKB-SubCell"/>
</dbReference>
<feature type="transmembrane region" description="Helical" evidence="8">
    <location>
        <begin position="21"/>
        <end position="42"/>
    </location>
</feature>
<evidence type="ECO:0000256" key="3">
    <source>
        <dbReference type="ARBA" id="ARBA00022475"/>
    </source>
</evidence>
<dbReference type="Pfam" id="PF07690">
    <property type="entry name" value="MFS_1"/>
    <property type="match status" value="1"/>
</dbReference>
<feature type="transmembrane region" description="Helical" evidence="8">
    <location>
        <begin position="390"/>
        <end position="410"/>
    </location>
</feature>
<feature type="transmembrane region" description="Helical" evidence="8">
    <location>
        <begin position="328"/>
        <end position="350"/>
    </location>
</feature>
<dbReference type="EMBL" id="LZMZ01000013">
    <property type="protein sequence ID" value="OBX79086.1"/>
    <property type="molecule type" value="Genomic_DNA"/>
</dbReference>
<evidence type="ECO:0000256" key="2">
    <source>
        <dbReference type="ARBA" id="ARBA00022448"/>
    </source>
</evidence>
<keyword evidence="6 8" id="KW-1133">Transmembrane helix</keyword>
<feature type="transmembrane region" description="Helical" evidence="8">
    <location>
        <begin position="121"/>
        <end position="148"/>
    </location>
</feature>
<evidence type="ECO:0000256" key="1">
    <source>
        <dbReference type="ARBA" id="ARBA00004651"/>
    </source>
</evidence>
<dbReference type="InterPro" id="IPR051084">
    <property type="entry name" value="H+-coupled_symporters"/>
</dbReference>
<organism evidence="10 11">
    <name type="scientific">Faucicola atlantae</name>
    <dbReference type="NCBI Taxonomy" id="34059"/>
    <lineage>
        <taxon>Bacteria</taxon>
        <taxon>Pseudomonadati</taxon>
        <taxon>Pseudomonadota</taxon>
        <taxon>Gammaproteobacteria</taxon>
        <taxon>Moraxellales</taxon>
        <taxon>Moraxellaceae</taxon>
        <taxon>Faucicola</taxon>
    </lineage>
</organism>
<feature type="domain" description="Major facilitator superfamily (MFS) profile" evidence="9">
    <location>
        <begin position="21"/>
        <end position="441"/>
    </location>
</feature>
<dbReference type="OrthoDB" id="3690818at2"/>
<dbReference type="Proteomes" id="UP000092508">
    <property type="component" value="Unassembled WGS sequence"/>
</dbReference>
<reference evidence="10 11" key="1">
    <citation type="submission" date="2016-06" db="EMBL/GenBank/DDBJ databases">
        <title>Draft genome of Moraxella atlantae CCUG 66109.</title>
        <authorList>
            <person name="Salva-Serra F."/>
            <person name="Engstrom-Jakobsson H."/>
            <person name="Thorell K."/>
            <person name="Gonzales-Siles L."/>
            <person name="Karlsson R."/>
            <person name="Boulund F."/>
            <person name="Engstrand L."/>
            <person name="Kristiansson E."/>
            <person name="Moore E."/>
        </authorList>
    </citation>
    <scope>NUCLEOTIDE SEQUENCE [LARGE SCALE GENOMIC DNA]</scope>
    <source>
        <strain evidence="10 11">CCUG 66109</strain>
    </source>
</reference>
<evidence type="ECO:0000256" key="8">
    <source>
        <dbReference type="SAM" id="Phobius"/>
    </source>
</evidence>
<evidence type="ECO:0000256" key="6">
    <source>
        <dbReference type="ARBA" id="ARBA00022989"/>
    </source>
</evidence>
<keyword evidence="3" id="KW-1003">Cell membrane</keyword>
<dbReference type="RefSeq" id="WP_067236373.1">
    <property type="nucleotide sequence ID" value="NZ_LZMZ01000013.1"/>
</dbReference>
<dbReference type="Gene3D" id="1.20.1250.20">
    <property type="entry name" value="MFS general substrate transporter like domains"/>
    <property type="match status" value="2"/>
</dbReference>
<feature type="transmembrane region" description="Helical" evidence="8">
    <location>
        <begin position="356"/>
        <end position="378"/>
    </location>
</feature>
<dbReference type="PANTHER" id="PTHR43528:SF7">
    <property type="entry name" value="MFS TRANSPORTER"/>
    <property type="match status" value="1"/>
</dbReference>
<dbReference type="SUPFAM" id="SSF103473">
    <property type="entry name" value="MFS general substrate transporter"/>
    <property type="match status" value="1"/>
</dbReference>
<dbReference type="AlphaFoldDB" id="A0A1B8QCQ8"/>
<evidence type="ECO:0000256" key="4">
    <source>
        <dbReference type="ARBA" id="ARBA00022692"/>
    </source>
</evidence>
<feature type="transmembrane region" description="Helical" evidence="8">
    <location>
        <begin position="260"/>
        <end position="284"/>
    </location>
</feature>
<keyword evidence="7 8" id="KW-0472">Membrane</keyword>
<feature type="transmembrane region" description="Helical" evidence="8">
    <location>
        <begin position="296"/>
        <end position="316"/>
    </location>
</feature>
<comment type="caution">
    <text evidence="10">The sequence shown here is derived from an EMBL/GenBank/DDBJ whole genome shotgun (WGS) entry which is preliminary data.</text>
</comment>
<dbReference type="InterPro" id="IPR011701">
    <property type="entry name" value="MFS"/>
</dbReference>
<dbReference type="STRING" id="34059.A9308_06070"/>
<accession>A0A1B8QCQ8</accession>
<dbReference type="PANTHER" id="PTHR43528">
    <property type="entry name" value="ALPHA-KETOGLUTARATE PERMEASE"/>
    <property type="match status" value="1"/>
</dbReference>
<evidence type="ECO:0000259" key="9">
    <source>
        <dbReference type="PROSITE" id="PS50850"/>
    </source>
</evidence>
<dbReference type="InterPro" id="IPR020846">
    <property type="entry name" value="MFS_dom"/>
</dbReference>
<dbReference type="PROSITE" id="PS50850">
    <property type="entry name" value="MFS"/>
    <property type="match status" value="1"/>
</dbReference>
<sequence>MPYFQGSCEELRELNTTEKTLVRVIAFGAFFTAFDFTLYFYFNDAITSAFLPDSMPEAWQQWVFLAMLVVGYASRPIGGIWLGGLGDRLGRKPIILLSLLIVSVSTLLIGCLPTYHQCGIWALVLLITLRFVQGIGFGAEVPTLWVYLAEHMPRWHLGAMCGWLMAAFTASVLLGNTMSWVLASMLTPLQMASVGWRVPFIVGAAGTLVAMALRYHLTETPLWLQWQQRQSYHQSSLQSDDPVANPPHQPLHQALRNQRYGIGVSLALSLMVSSLYITVLLLMPSLAIDYFDIDDALVWIANGVAALFAALGAVVFGYYADRFNTGRVFAIASFMLIISSLVFFAVLRLYPELMLIAYALLGFCIGLIGIVPSVCVRLFPVQVRLSGVAFCYNVAFALVGGLTTLLVNYFTQKLHFAPLLYLTFIGIVGVMVGMMLDNLHGLYRMEDNPMLGKRALS</sequence>
<feature type="transmembrane region" description="Helical" evidence="8">
    <location>
        <begin position="94"/>
        <end position="115"/>
    </location>
</feature>
<comment type="subcellular location">
    <subcellularLocation>
        <location evidence="1">Cell membrane</location>
        <topology evidence="1">Multi-pass membrane protein</topology>
    </subcellularLocation>
</comment>
<dbReference type="GO" id="GO:0015293">
    <property type="term" value="F:symporter activity"/>
    <property type="evidence" value="ECO:0007669"/>
    <property type="project" value="UniProtKB-KW"/>
</dbReference>
<gene>
    <name evidence="10" type="ORF">A9308_06070</name>
</gene>
<feature type="transmembrane region" description="Helical" evidence="8">
    <location>
        <begin position="416"/>
        <end position="436"/>
    </location>
</feature>
<feature type="transmembrane region" description="Helical" evidence="8">
    <location>
        <begin position="62"/>
        <end position="82"/>
    </location>
</feature>
<evidence type="ECO:0000313" key="10">
    <source>
        <dbReference type="EMBL" id="OBX79086.1"/>
    </source>
</evidence>
<dbReference type="InterPro" id="IPR036259">
    <property type="entry name" value="MFS_trans_sf"/>
</dbReference>